<protein>
    <recommendedName>
        <fullName evidence="4">HTH tetR-type domain-containing protein</fullName>
    </recommendedName>
</protein>
<evidence type="ECO:0000259" key="4">
    <source>
        <dbReference type="PROSITE" id="PS50977"/>
    </source>
</evidence>
<dbReference type="InterPro" id="IPR036271">
    <property type="entry name" value="Tet_transcr_reg_TetR-rel_C_sf"/>
</dbReference>
<evidence type="ECO:0000256" key="2">
    <source>
        <dbReference type="PROSITE-ProRule" id="PRU00335"/>
    </source>
</evidence>
<dbReference type="Gene3D" id="1.10.357.10">
    <property type="entry name" value="Tetracycline Repressor, domain 2"/>
    <property type="match status" value="1"/>
</dbReference>
<evidence type="ECO:0000256" key="3">
    <source>
        <dbReference type="SAM" id="MobiDB-lite"/>
    </source>
</evidence>
<dbReference type="AlphaFoldDB" id="A0A1W1HIT9"/>
<keyword evidence="6" id="KW-1185">Reference proteome</keyword>
<dbReference type="InterPro" id="IPR050624">
    <property type="entry name" value="HTH-type_Tx_Regulator"/>
</dbReference>
<dbReference type="SUPFAM" id="SSF46689">
    <property type="entry name" value="Homeodomain-like"/>
    <property type="match status" value="1"/>
</dbReference>
<dbReference type="PRINTS" id="PR00455">
    <property type="entry name" value="HTHTETR"/>
</dbReference>
<accession>A0A1W1HIT9</accession>
<dbReference type="PROSITE" id="PS50977">
    <property type="entry name" value="HTH_TETR_2"/>
    <property type="match status" value="1"/>
</dbReference>
<dbReference type="RefSeq" id="WP_080802210.1">
    <property type="nucleotide sequence ID" value="NZ_LT828543.1"/>
</dbReference>
<dbReference type="STRING" id="1246637.MTBBW1_720014"/>
<feature type="domain" description="HTH tetR-type" evidence="4">
    <location>
        <begin position="43"/>
        <end position="103"/>
    </location>
</feature>
<proteinExistence type="predicted"/>
<dbReference type="PANTHER" id="PTHR43479">
    <property type="entry name" value="ACREF/ENVCD OPERON REPRESSOR-RELATED"/>
    <property type="match status" value="1"/>
</dbReference>
<dbReference type="GO" id="GO:0003677">
    <property type="term" value="F:DNA binding"/>
    <property type="evidence" value="ECO:0007669"/>
    <property type="project" value="UniProtKB-UniRule"/>
</dbReference>
<dbReference type="InterPro" id="IPR009057">
    <property type="entry name" value="Homeodomain-like_sf"/>
</dbReference>
<dbReference type="OrthoDB" id="5394806at2"/>
<dbReference type="PANTHER" id="PTHR43479:SF11">
    <property type="entry name" value="ACREF_ENVCD OPERON REPRESSOR-RELATED"/>
    <property type="match status" value="1"/>
</dbReference>
<reference evidence="5 6" key="1">
    <citation type="submission" date="2017-03" db="EMBL/GenBank/DDBJ databases">
        <authorList>
            <person name="Afonso C.L."/>
            <person name="Miller P.J."/>
            <person name="Scott M.A."/>
            <person name="Spackman E."/>
            <person name="Goraichik I."/>
            <person name="Dimitrov K.M."/>
            <person name="Suarez D.L."/>
            <person name="Swayne D.E."/>
        </authorList>
    </citation>
    <scope>NUCLEOTIDE SEQUENCE [LARGE SCALE GENOMIC DNA]</scope>
    <source>
        <strain evidence="5">PRJEB14757</strain>
    </source>
</reference>
<evidence type="ECO:0000256" key="1">
    <source>
        <dbReference type="ARBA" id="ARBA00023125"/>
    </source>
</evidence>
<organism evidence="5 6">
    <name type="scientific">Desulfamplus magnetovallimortis</name>
    <dbReference type="NCBI Taxonomy" id="1246637"/>
    <lineage>
        <taxon>Bacteria</taxon>
        <taxon>Pseudomonadati</taxon>
        <taxon>Thermodesulfobacteriota</taxon>
        <taxon>Desulfobacteria</taxon>
        <taxon>Desulfobacterales</taxon>
        <taxon>Desulfobacteraceae</taxon>
        <taxon>Desulfamplus</taxon>
    </lineage>
</organism>
<keyword evidence="1 2" id="KW-0238">DNA-binding</keyword>
<dbReference type="EMBL" id="FWEV01000317">
    <property type="protein sequence ID" value="SLM32437.1"/>
    <property type="molecule type" value="Genomic_DNA"/>
</dbReference>
<evidence type="ECO:0000313" key="5">
    <source>
        <dbReference type="EMBL" id="SLM32437.1"/>
    </source>
</evidence>
<gene>
    <name evidence="5" type="ORF">MTBBW1_720014</name>
</gene>
<feature type="DNA-binding region" description="H-T-H motif" evidence="2">
    <location>
        <begin position="66"/>
        <end position="85"/>
    </location>
</feature>
<dbReference type="SUPFAM" id="SSF48498">
    <property type="entry name" value="Tetracyclin repressor-like, C-terminal domain"/>
    <property type="match status" value="1"/>
</dbReference>
<evidence type="ECO:0000313" key="6">
    <source>
        <dbReference type="Proteomes" id="UP000191931"/>
    </source>
</evidence>
<dbReference type="Proteomes" id="UP000191931">
    <property type="component" value="Unassembled WGS sequence"/>
</dbReference>
<feature type="region of interest" description="Disordered" evidence="3">
    <location>
        <begin position="1"/>
        <end position="37"/>
    </location>
</feature>
<dbReference type="InterPro" id="IPR001647">
    <property type="entry name" value="HTH_TetR"/>
</dbReference>
<dbReference type="Pfam" id="PF00440">
    <property type="entry name" value="TetR_N"/>
    <property type="match status" value="1"/>
</dbReference>
<sequence length="230" mass="25649">MNKTMKTSQELLESSSLKKMEQSDRGSVSNKNETLNKKDAKRIATRKKIVDAATHLFARLGYHKTTIQDIAYHIGMTTGAVFHHFGSKKDILDEVVLQLNANLEQYIEFLDKEHRDYNEMVKGLVDIFVSRYHSDPDSIIGLTSLAAEFSGIREPIIINIQSAYDRFVDAFENALDGFSSNTPNRAAGVCFIAALQGVAIQALLRGGEVKIEELVDGFISLTTGKFWQSS</sequence>
<name>A0A1W1HIT9_9BACT</name>